<dbReference type="PANTHER" id="PTHR32089">
    <property type="entry name" value="METHYL-ACCEPTING CHEMOTAXIS PROTEIN MCPB"/>
    <property type="match status" value="1"/>
</dbReference>
<comment type="similarity">
    <text evidence="2">Belongs to the methyl-accepting chemotaxis (MCP) protein family.</text>
</comment>
<sequence>MSEAVTQTTTDGFGVESVLNMIDLPSFILDTDGKVIAQDTQTIELLGVDFRELDNEELGSMLYEDEARKTLAERVIEAPYTAHEHNAGVGIADEEYALLSADSTNVYEDNSTFQGRDIWFIAAPIFENNELAGVIEIIQDISDSARHQQELEQLFDAVIDTMAEFQQGNLDAEVDFDTEDTLLDDKLLRIIEGVETMGTQVEALIEEVRLDVAELDHTADEVADFAQEINALTAEQVNDIEQISAEVSNLSATVEEIASTAQEVEQTSTRAEELATAGSESAQDAVETIETVGESAHNVASDVDTLKQRVAEIDEVVEVINSIAEQTNMLALNASIEAARAGEAGEGFAVVADEVKSLAEESQEHANDIEEMVANIRSETDQTVSNLEETTERVDHGVKQVQDAMARFDDIVSAVSETADGITQVADATDDQAASTEKIANMVDQTVKKADTVSGSVDDIVDSTDNQAEMVSDINHTVSELTSSR</sequence>
<dbReference type="Gene3D" id="3.30.450.20">
    <property type="entry name" value="PAS domain"/>
    <property type="match status" value="1"/>
</dbReference>
<accession>A0ABD5X325</accession>
<dbReference type="EMBL" id="JBHSZQ010000002">
    <property type="protein sequence ID" value="MFC7124929.1"/>
    <property type="molecule type" value="Genomic_DNA"/>
</dbReference>
<comment type="caution">
    <text evidence="5">The sequence shown here is derived from an EMBL/GenBank/DDBJ whole genome shotgun (WGS) entry which is preliminary data.</text>
</comment>
<dbReference type="PRINTS" id="PR00260">
    <property type="entry name" value="CHEMTRNSDUCR"/>
</dbReference>
<dbReference type="GO" id="GO:0007165">
    <property type="term" value="P:signal transduction"/>
    <property type="evidence" value="ECO:0007669"/>
    <property type="project" value="UniProtKB-KW"/>
</dbReference>
<dbReference type="SUPFAM" id="SSF58104">
    <property type="entry name" value="Methyl-accepting chemotaxis protein (MCP) signaling domain"/>
    <property type="match status" value="1"/>
</dbReference>
<evidence type="ECO:0000313" key="6">
    <source>
        <dbReference type="Proteomes" id="UP001596414"/>
    </source>
</evidence>
<dbReference type="InterPro" id="IPR004089">
    <property type="entry name" value="MCPsignal_dom"/>
</dbReference>
<dbReference type="InterPro" id="IPR004090">
    <property type="entry name" value="Chemotax_Me-accpt_rcpt"/>
</dbReference>
<gene>
    <name evidence="5" type="ORF">ACFQJ7_02595</name>
</gene>
<evidence type="ECO:0000256" key="2">
    <source>
        <dbReference type="ARBA" id="ARBA00029447"/>
    </source>
</evidence>
<dbReference type="Gene3D" id="1.10.287.950">
    <property type="entry name" value="Methyl-accepting chemotaxis protein"/>
    <property type="match status" value="1"/>
</dbReference>
<proteinExistence type="inferred from homology"/>
<evidence type="ECO:0000256" key="1">
    <source>
        <dbReference type="ARBA" id="ARBA00023224"/>
    </source>
</evidence>
<evidence type="ECO:0000256" key="3">
    <source>
        <dbReference type="PROSITE-ProRule" id="PRU00284"/>
    </source>
</evidence>
<name>A0ABD5X325_9EURY</name>
<dbReference type="CDD" id="cd11386">
    <property type="entry name" value="MCP_signal"/>
    <property type="match status" value="1"/>
</dbReference>
<organism evidence="5 6">
    <name type="scientific">Halovenus rubra</name>
    <dbReference type="NCBI Taxonomy" id="869890"/>
    <lineage>
        <taxon>Archaea</taxon>
        <taxon>Methanobacteriati</taxon>
        <taxon>Methanobacteriota</taxon>
        <taxon>Stenosarchaea group</taxon>
        <taxon>Halobacteria</taxon>
        <taxon>Halobacteriales</taxon>
        <taxon>Haloarculaceae</taxon>
        <taxon>Halovenus</taxon>
    </lineage>
</organism>
<keyword evidence="1 3" id="KW-0807">Transducer</keyword>
<dbReference type="AlphaFoldDB" id="A0ABD5X325"/>
<reference evidence="5 6" key="1">
    <citation type="journal article" date="2014" name="Int. J. Syst. Evol. Microbiol.">
        <title>Complete genome sequence of Corynebacterium casei LMG S-19264T (=DSM 44701T), isolated from a smear-ripened cheese.</title>
        <authorList>
            <consortium name="US DOE Joint Genome Institute (JGI-PGF)"/>
            <person name="Walter F."/>
            <person name="Albersmeier A."/>
            <person name="Kalinowski J."/>
            <person name="Ruckert C."/>
        </authorList>
    </citation>
    <scope>NUCLEOTIDE SEQUENCE [LARGE SCALE GENOMIC DNA]</scope>
    <source>
        <strain evidence="5 6">CGMCC 4.7215</strain>
    </source>
</reference>
<dbReference type="PROSITE" id="PS50111">
    <property type="entry name" value="CHEMOTAXIS_TRANSDUC_2"/>
    <property type="match status" value="1"/>
</dbReference>
<evidence type="ECO:0000259" key="4">
    <source>
        <dbReference type="PROSITE" id="PS50111"/>
    </source>
</evidence>
<dbReference type="SMART" id="SM00283">
    <property type="entry name" value="MA"/>
    <property type="match status" value="1"/>
</dbReference>
<dbReference type="Proteomes" id="UP001596414">
    <property type="component" value="Unassembled WGS sequence"/>
</dbReference>
<dbReference type="Pfam" id="PF00015">
    <property type="entry name" value="MCPsignal"/>
    <property type="match status" value="1"/>
</dbReference>
<protein>
    <submittedName>
        <fullName evidence="5">Methyl-accepting chemotaxis protein</fullName>
    </submittedName>
</protein>
<feature type="domain" description="Methyl-accepting transducer" evidence="4">
    <location>
        <begin position="211"/>
        <end position="447"/>
    </location>
</feature>
<dbReference type="RefSeq" id="WP_267638298.1">
    <property type="nucleotide sequence ID" value="NZ_JAODIY010000013.1"/>
</dbReference>
<dbReference type="PANTHER" id="PTHR32089:SF112">
    <property type="entry name" value="LYSOZYME-LIKE PROTEIN-RELATED"/>
    <property type="match status" value="1"/>
</dbReference>
<evidence type="ECO:0000313" key="5">
    <source>
        <dbReference type="EMBL" id="MFC7124929.1"/>
    </source>
</evidence>